<dbReference type="Ensembl" id="ENSLACT00000002434.1">
    <property type="protein sequence ID" value="ENSLACP00000002414.1"/>
    <property type="gene ID" value="ENSLACG00000002156.1"/>
</dbReference>
<dbReference type="EMBL" id="AFYH01235769">
    <property type="status" value="NOT_ANNOTATED_CDS"/>
    <property type="molecule type" value="Genomic_DNA"/>
</dbReference>
<reference evidence="2" key="1">
    <citation type="submission" date="2011-08" db="EMBL/GenBank/DDBJ databases">
        <title>The draft genome of Latimeria chalumnae.</title>
        <authorList>
            <person name="Di Palma F."/>
            <person name="Alfoldi J."/>
            <person name="Johnson J."/>
            <person name="Berlin A."/>
            <person name="Gnerre S."/>
            <person name="Jaffe D."/>
            <person name="MacCallum I."/>
            <person name="Young S."/>
            <person name="Walker B.J."/>
            <person name="Lander E."/>
            <person name="Lindblad-Toh K."/>
        </authorList>
    </citation>
    <scope>NUCLEOTIDE SEQUENCE [LARGE SCALE GENOMIC DNA]</scope>
    <source>
        <strain evidence="2">Wild caught</strain>
    </source>
</reference>
<dbReference type="InParanoid" id="H2ZYE3"/>
<proteinExistence type="predicted"/>
<dbReference type="AlphaFoldDB" id="H2ZYE3"/>
<organism evidence="1 2">
    <name type="scientific">Latimeria chalumnae</name>
    <name type="common">Coelacanth</name>
    <dbReference type="NCBI Taxonomy" id="7897"/>
    <lineage>
        <taxon>Eukaryota</taxon>
        <taxon>Metazoa</taxon>
        <taxon>Chordata</taxon>
        <taxon>Craniata</taxon>
        <taxon>Vertebrata</taxon>
        <taxon>Euteleostomi</taxon>
        <taxon>Coelacanthiformes</taxon>
        <taxon>Coelacanthidae</taxon>
        <taxon>Latimeria</taxon>
    </lineage>
</organism>
<evidence type="ECO:0000313" key="1">
    <source>
        <dbReference type="Ensembl" id="ENSLACP00000002414.1"/>
    </source>
</evidence>
<evidence type="ECO:0008006" key="3">
    <source>
        <dbReference type="Google" id="ProtNLM"/>
    </source>
</evidence>
<name>H2ZYE3_LATCH</name>
<protein>
    <recommendedName>
        <fullName evidence="3">L1 transposable element RRM domain-containing protein</fullName>
    </recommendedName>
</protein>
<accession>H2ZYE3</accession>
<sequence length="264" mass="30017">MTNQSITSALTLSNSLWSFHDEQVSRKRSHIKKIFLVLHKLSTDFEGFKNDLQSIEASVNNLGSKITAAETRISQIEDENKSRDTQSQLLHSQLVAAVARIDDLENRSRRNNIRILVFPEGIEGNNPSSFLSKTLPDLLGLDSSEPLEIERAHRSLGPCPPPDKRPRAFIMKLLRYPAREKILRAAREKGRSVWQGNSISFYPDLSRGLQQRRQRFTEAHRQLLNRGIRYGMFYPATLKVTYNGVTSVYTSPEEVAAFIKSLPP</sequence>
<dbReference type="Gene3D" id="3.30.70.1820">
    <property type="entry name" value="L1 transposable element, RRM domain"/>
    <property type="match status" value="1"/>
</dbReference>
<dbReference type="Proteomes" id="UP000008672">
    <property type="component" value="Unassembled WGS sequence"/>
</dbReference>
<dbReference type="eggNOG" id="ENOG502SRQ0">
    <property type="taxonomic scope" value="Eukaryota"/>
</dbReference>
<dbReference type="Gene3D" id="1.20.5.340">
    <property type="match status" value="1"/>
</dbReference>
<dbReference type="GeneTree" id="ENSGT00940000160789"/>
<dbReference type="InterPro" id="IPR004244">
    <property type="entry name" value="Transposase_22"/>
</dbReference>
<dbReference type="PANTHER" id="PTHR11505">
    <property type="entry name" value="L1 TRANSPOSABLE ELEMENT-RELATED"/>
    <property type="match status" value="1"/>
</dbReference>
<reference evidence="1" key="3">
    <citation type="submission" date="2025-09" db="UniProtKB">
        <authorList>
            <consortium name="Ensembl"/>
        </authorList>
    </citation>
    <scope>IDENTIFICATION</scope>
</reference>
<keyword evidence="2" id="KW-1185">Reference proteome</keyword>
<reference evidence="1" key="2">
    <citation type="submission" date="2025-08" db="UniProtKB">
        <authorList>
            <consortium name="Ensembl"/>
        </authorList>
    </citation>
    <scope>IDENTIFICATION</scope>
</reference>
<dbReference type="HOGENOM" id="CLU_062834_2_1_1"/>
<evidence type="ECO:0000313" key="2">
    <source>
        <dbReference type="Proteomes" id="UP000008672"/>
    </source>
</evidence>
<dbReference type="STRING" id="7897.ENSLACP00000002414"/>
<dbReference type="OMA" id="HAVESHC"/>